<evidence type="ECO:0000313" key="4">
    <source>
        <dbReference type="Proteomes" id="UP001185069"/>
    </source>
</evidence>
<gene>
    <name evidence="3" type="ORF">JOE69_000455</name>
</gene>
<dbReference type="InterPro" id="IPR003593">
    <property type="entry name" value="AAA+_ATPase"/>
</dbReference>
<dbReference type="Pfam" id="PF13541">
    <property type="entry name" value="ChlI"/>
    <property type="match status" value="1"/>
</dbReference>
<dbReference type="NCBIfam" id="TIGR00368">
    <property type="entry name" value="YifB family Mg chelatase-like AAA ATPase"/>
    <property type="match status" value="1"/>
</dbReference>
<dbReference type="InterPro" id="IPR045006">
    <property type="entry name" value="CHLI-like"/>
</dbReference>
<dbReference type="Proteomes" id="UP001185069">
    <property type="component" value="Unassembled WGS sequence"/>
</dbReference>
<dbReference type="PANTHER" id="PTHR32039">
    <property type="entry name" value="MAGNESIUM-CHELATASE SUBUNIT CHLI"/>
    <property type="match status" value="1"/>
</dbReference>
<proteinExistence type="inferred from homology"/>
<dbReference type="SUPFAM" id="SSF54211">
    <property type="entry name" value="Ribosomal protein S5 domain 2-like"/>
    <property type="match status" value="1"/>
</dbReference>
<dbReference type="EMBL" id="JAVDQF010000001">
    <property type="protein sequence ID" value="MDR6268217.1"/>
    <property type="molecule type" value="Genomic_DNA"/>
</dbReference>
<dbReference type="Gene3D" id="3.40.50.300">
    <property type="entry name" value="P-loop containing nucleotide triphosphate hydrolases"/>
    <property type="match status" value="1"/>
</dbReference>
<organism evidence="3 4">
    <name type="scientific">Arthrobacter russicus</name>
    <dbReference type="NCBI Taxonomy" id="172040"/>
    <lineage>
        <taxon>Bacteria</taxon>
        <taxon>Bacillati</taxon>
        <taxon>Actinomycetota</taxon>
        <taxon>Actinomycetes</taxon>
        <taxon>Micrococcales</taxon>
        <taxon>Micrococcaceae</taxon>
        <taxon>Arthrobacter</taxon>
    </lineage>
</organism>
<reference evidence="3 4" key="1">
    <citation type="submission" date="2023-07" db="EMBL/GenBank/DDBJ databases">
        <title>Sequencing the genomes of 1000 actinobacteria strains.</title>
        <authorList>
            <person name="Klenk H.-P."/>
        </authorList>
    </citation>
    <scope>NUCLEOTIDE SEQUENCE [LARGE SCALE GENOMIC DNA]</scope>
    <source>
        <strain evidence="3 4">DSM 14555</strain>
    </source>
</reference>
<dbReference type="Gene3D" id="3.30.230.10">
    <property type="match status" value="1"/>
</dbReference>
<keyword evidence="4" id="KW-1185">Reference proteome</keyword>
<evidence type="ECO:0000256" key="1">
    <source>
        <dbReference type="ARBA" id="ARBA00006354"/>
    </source>
</evidence>
<sequence>MTLGRTYSVALVGLNGHLVEVEADIGQTLPAFQLLGLPDASLVEAKERIRAAAHNSGIPLSRRKITVNLLPASLPKRGSSFDLAIVMATLRAAGDVQETGSMVFLAELGLDGRLRPIRGILPAVLAAVRAGHPRIVVARANVPEAGLVPGAEVEGFSSLAEVALRFGADPAELQLATMPEVDVAGVAEHDAPLLDLADVAGQAEARAALEVAAAGRHHVLLVGPPGAGKTMLAERLPGLLPDLDDGQAMEVTAIHSLGGLGESRTRLLRRPPFESPHHTASMASIVGGGSGMPRPGAASRAHRGVLFLDEAPEYDRRVLDALRQPLESGELVIHRSAGVAAYPARFQLMLAANPCPCGNSAGKALDCSCTPIARRRYFGKLSGPLLDRVDIQMSVPRLSLAELAVGPSGEPTAMVACRVLAARRRASARLHQFGIGFNSEATGQLLRGPLRLPGPVTRLVDQALDRGALTARGYDRVLRLAWTLADLAELAAPGPDQIGQALNMRSRGMAR</sequence>
<dbReference type="InterPro" id="IPR025158">
    <property type="entry name" value="Mg_chelat-rel_C"/>
</dbReference>
<dbReference type="PANTHER" id="PTHR32039:SF7">
    <property type="entry name" value="COMPETENCE PROTEIN COMM"/>
    <property type="match status" value="1"/>
</dbReference>
<dbReference type="InterPro" id="IPR014721">
    <property type="entry name" value="Ribsml_uS5_D2-typ_fold_subgr"/>
</dbReference>
<dbReference type="RefSeq" id="WP_309795741.1">
    <property type="nucleotide sequence ID" value="NZ_BAAAHY010000006.1"/>
</dbReference>
<dbReference type="SMART" id="SM00382">
    <property type="entry name" value="AAA"/>
    <property type="match status" value="1"/>
</dbReference>
<comment type="caution">
    <text evidence="3">The sequence shown here is derived from an EMBL/GenBank/DDBJ whole genome shotgun (WGS) entry which is preliminary data.</text>
</comment>
<evidence type="ECO:0000313" key="3">
    <source>
        <dbReference type="EMBL" id="MDR6268217.1"/>
    </source>
</evidence>
<comment type="similarity">
    <text evidence="1">Belongs to the Mg-chelatase subunits D/I family. ComM subfamily.</text>
</comment>
<dbReference type="InterPro" id="IPR020568">
    <property type="entry name" value="Ribosomal_Su5_D2-typ_SF"/>
</dbReference>
<dbReference type="SUPFAM" id="SSF52540">
    <property type="entry name" value="P-loop containing nucleoside triphosphate hydrolases"/>
    <property type="match status" value="1"/>
</dbReference>
<dbReference type="InterPro" id="IPR004482">
    <property type="entry name" value="Mg_chelat-rel"/>
</dbReference>
<dbReference type="Pfam" id="PF01078">
    <property type="entry name" value="Mg_chelatase"/>
    <property type="match status" value="1"/>
</dbReference>
<feature type="domain" description="AAA+ ATPase" evidence="2">
    <location>
        <begin position="215"/>
        <end position="399"/>
    </location>
</feature>
<accession>A0ABU1J9Z0</accession>
<dbReference type="InterPro" id="IPR027417">
    <property type="entry name" value="P-loop_NTPase"/>
</dbReference>
<dbReference type="Pfam" id="PF13335">
    <property type="entry name" value="Mg_chelatase_C"/>
    <property type="match status" value="1"/>
</dbReference>
<protein>
    <submittedName>
        <fullName evidence="3">Magnesium chelatase family protein</fullName>
    </submittedName>
</protein>
<dbReference type="InterPro" id="IPR000523">
    <property type="entry name" value="Mg_chelatse_chII-like_cat_dom"/>
</dbReference>
<evidence type="ECO:0000259" key="2">
    <source>
        <dbReference type="SMART" id="SM00382"/>
    </source>
</evidence>
<name>A0ABU1J9Z0_9MICC</name>